<keyword evidence="4" id="KW-0234">DNA repair</keyword>
<evidence type="ECO:0000256" key="4">
    <source>
        <dbReference type="ARBA" id="ARBA00023204"/>
    </source>
</evidence>
<evidence type="ECO:0000256" key="1">
    <source>
        <dbReference type="ARBA" id="ARBA00004123"/>
    </source>
</evidence>
<dbReference type="PANTHER" id="PTHR13763">
    <property type="entry name" value="BREAST CANCER TYPE 1 SUSCEPTIBILITY PROTEIN BRCA1"/>
    <property type="match status" value="1"/>
</dbReference>
<proteinExistence type="predicted"/>
<sequence length="121" mass="13387">AQKLFLGLYFCLSTYINPDDTEHIQNLIAAAGGQILEISGSHSLRENLEKAPAKPPYFVYYGGAPREFAPSLLDDLPKEMEEGIEYAACGAQVISHLKVFDAIAAYDAQILNHKDHFTPYV</sequence>
<evidence type="ECO:0000256" key="2">
    <source>
        <dbReference type="ARBA" id="ARBA00022737"/>
    </source>
</evidence>
<evidence type="ECO:0000256" key="5">
    <source>
        <dbReference type="ARBA" id="ARBA00023242"/>
    </source>
</evidence>
<dbReference type="OrthoDB" id="6105938at2759"/>
<name>A0A6G1ELR5_9ORYZ</name>
<organism evidence="6 7">
    <name type="scientific">Oryza meyeriana var. granulata</name>
    <dbReference type="NCBI Taxonomy" id="110450"/>
    <lineage>
        <taxon>Eukaryota</taxon>
        <taxon>Viridiplantae</taxon>
        <taxon>Streptophyta</taxon>
        <taxon>Embryophyta</taxon>
        <taxon>Tracheophyta</taxon>
        <taxon>Spermatophyta</taxon>
        <taxon>Magnoliopsida</taxon>
        <taxon>Liliopsida</taxon>
        <taxon>Poales</taxon>
        <taxon>Poaceae</taxon>
        <taxon>BOP clade</taxon>
        <taxon>Oryzoideae</taxon>
        <taxon>Oryzeae</taxon>
        <taxon>Oryzinae</taxon>
        <taxon>Oryza</taxon>
        <taxon>Oryza meyeriana</taxon>
    </lineage>
</organism>
<keyword evidence="3" id="KW-0227">DNA damage</keyword>
<protein>
    <recommendedName>
        <fullName evidence="8">BRCT domain-containing protein</fullName>
    </recommendedName>
</protein>
<comment type="caution">
    <text evidence="6">The sequence shown here is derived from an EMBL/GenBank/DDBJ whole genome shotgun (WGS) entry which is preliminary data.</text>
</comment>
<dbReference type="GO" id="GO:0004842">
    <property type="term" value="F:ubiquitin-protein transferase activity"/>
    <property type="evidence" value="ECO:0007669"/>
    <property type="project" value="TreeGrafter"/>
</dbReference>
<evidence type="ECO:0000313" key="7">
    <source>
        <dbReference type="Proteomes" id="UP000479710"/>
    </source>
</evidence>
<dbReference type="PANTHER" id="PTHR13763:SF6">
    <property type="entry name" value="OS05G0486600 PROTEIN"/>
    <property type="match status" value="1"/>
</dbReference>
<dbReference type="Gene3D" id="3.40.50.10190">
    <property type="entry name" value="BRCT domain"/>
    <property type="match status" value="1"/>
</dbReference>
<dbReference type="GO" id="GO:0045944">
    <property type="term" value="P:positive regulation of transcription by RNA polymerase II"/>
    <property type="evidence" value="ECO:0007669"/>
    <property type="project" value="TreeGrafter"/>
</dbReference>
<keyword evidence="7" id="KW-1185">Reference proteome</keyword>
<accession>A0A6G1ELR5</accession>
<dbReference type="InterPro" id="IPR036420">
    <property type="entry name" value="BRCT_dom_sf"/>
</dbReference>
<keyword evidence="5" id="KW-0539">Nucleus</keyword>
<keyword evidence="2" id="KW-0677">Repeat</keyword>
<dbReference type="InterPro" id="IPR031099">
    <property type="entry name" value="BRCA1-associated"/>
</dbReference>
<dbReference type="EMBL" id="SPHZ02000003">
    <property type="protein sequence ID" value="KAF0925414.1"/>
    <property type="molecule type" value="Genomic_DNA"/>
</dbReference>
<evidence type="ECO:0000313" key="6">
    <source>
        <dbReference type="EMBL" id="KAF0925414.1"/>
    </source>
</evidence>
<comment type="subcellular location">
    <subcellularLocation>
        <location evidence="1">Nucleus</location>
    </subcellularLocation>
</comment>
<reference evidence="6 7" key="1">
    <citation type="submission" date="2019-11" db="EMBL/GenBank/DDBJ databases">
        <title>Whole genome sequence of Oryza granulata.</title>
        <authorList>
            <person name="Li W."/>
        </authorList>
    </citation>
    <scope>NUCLEOTIDE SEQUENCE [LARGE SCALE GENOMIC DNA]</scope>
    <source>
        <strain evidence="7">cv. Menghai</strain>
        <tissue evidence="6">Leaf</tissue>
    </source>
</reference>
<gene>
    <name evidence="6" type="ORF">E2562_016645</name>
</gene>
<dbReference type="GO" id="GO:0005634">
    <property type="term" value="C:nucleus"/>
    <property type="evidence" value="ECO:0007669"/>
    <property type="project" value="UniProtKB-SubCell"/>
</dbReference>
<dbReference type="GO" id="GO:0000724">
    <property type="term" value="P:double-strand break repair via homologous recombination"/>
    <property type="evidence" value="ECO:0007669"/>
    <property type="project" value="TreeGrafter"/>
</dbReference>
<evidence type="ECO:0000256" key="3">
    <source>
        <dbReference type="ARBA" id="ARBA00022763"/>
    </source>
</evidence>
<dbReference type="AlphaFoldDB" id="A0A6G1ELR5"/>
<feature type="non-terminal residue" evidence="6">
    <location>
        <position position="1"/>
    </location>
</feature>
<evidence type="ECO:0008006" key="8">
    <source>
        <dbReference type="Google" id="ProtNLM"/>
    </source>
</evidence>
<dbReference type="Proteomes" id="UP000479710">
    <property type="component" value="Unassembled WGS sequence"/>
</dbReference>